<keyword evidence="2" id="KW-1185">Reference proteome</keyword>
<dbReference type="EMBL" id="JANRMS010000947">
    <property type="protein sequence ID" value="KAJ3532565.1"/>
    <property type="molecule type" value="Genomic_DNA"/>
</dbReference>
<evidence type="ECO:0000313" key="1">
    <source>
        <dbReference type="EMBL" id="KAJ3532565.1"/>
    </source>
</evidence>
<dbReference type="Proteomes" id="UP001148629">
    <property type="component" value="Unassembled WGS sequence"/>
</dbReference>
<accession>A0ACC1S5L6</accession>
<proteinExistence type="predicted"/>
<evidence type="ECO:0000313" key="2">
    <source>
        <dbReference type="Proteomes" id="UP001148629"/>
    </source>
</evidence>
<reference evidence="1" key="1">
    <citation type="submission" date="2022-08" db="EMBL/GenBank/DDBJ databases">
        <title>Genome Sequence of Fusarium decemcellulare.</title>
        <authorList>
            <person name="Buettner E."/>
        </authorList>
    </citation>
    <scope>NUCLEOTIDE SEQUENCE</scope>
    <source>
        <strain evidence="1">Babe19</strain>
    </source>
</reference>
<gene>
    <name evidence="1" type="ORF">NM208_g8385</name>
</gene>
<protein>
    <submittedName>
        <fullName evidence="1">Uncharacterized protein</fullName>
    </submittedName>
</protein>
<sequence>MRPCFDDYEPSVKTEGDNVDLNASVSVQQDAHQRTTTTTVVDTPQRRSELQRLDDNVCKPNIATVLRSLESPGRSKYNFTIRKLDQNIRSLKYGKEISRNKSQSDAIYGYGAKFQASEERRAQKFDIFNQNLHIIGKVLCGIRFQAASTEGRRLAGY</sequence>
<comment type="caution">
    <text evidence="1">The sequence shown here is derived from an EMBL/GenBank/DDBJ whole genome shotgun (WGS) entry which is preliminary data.</text>
</comment>
<organism evidence="1 2">
    <name type="scientific">Fusarium decemcellulare</name>
    <dbReference type="NCBI Taxonomy" id="57161"/>
    <lineage>
        <taxon>Eukaryota</taxon>
        <taxon>Fungi</taxon>
        <taxon>Dikarya</taxon>
        <taxon>Ascomycota</taxon>
        <taxon>Pezizomycotina</taxon>
        <taxon>Sordariomycetes</taxon>
        <taxon>Hypocreomycetidae</taxon>
        <taxon>Hypocreales</taxon>
        <taxon>Nectriaceae</taxon>
        <taxon>Fusarium</taxon>
        <taxon>Fusarium decemcellulare species complex</taxon>
    </lineage>
</organism>
<name>A0ACC1S5L6_9HYPO</name>